<dbReference type="Pfam" id="PF12804">
    <property type="entry name" value="NTP_transf_3"/>
    <property type="match status" value="1"/>
</dbReference>
<evidence type="ECO:0000256" key="1">
    <source>
        <dbReference type="ARBA" id="ARBA00022842"/>
    </source>
</evidence>
<keyword evidence="4" id="KW-1185">Reference proteome</keyword>
<dbReference type="GO" id="GO:0016779">
    <property type="term" value="F:nucleotidyltransferase activity"/>
    <property type="evidence" value="ECO:0007669"/>
    <property type="project" value="UniProtKB-KW"/>
</dbReference>
<gene>
    <name evidence="3" type="ORF">GGR43_000323</name>
</gene>
<feature type="domain" description="MobA-like NTP transferase" evidence="2">
    <location>
        <begin position="35"/>
        <end position="175"/>
    </location>
</feature>
<evidence type="ECO:0000313" key="4">
    <source>
        <dbReference type="Proteomes" id="UP000571950"/>
    </source>
</evidence>
<accession>A0A7W6FP32</accession>
<evidence type="ECO:0000259" key="2">
    <source>
        <dbReference type="Pfam" id="PF12804"/>
    </source>
</evidence>
<organism evidence="3 4">
    <name type="scientific">Sphingobium jiangsuense</name>
    <dbReference type="NCBI Taxonomy" id="870476"/>
    <lineage>
        <taxon>Bacteria</taxon>
        <taxon>Pseudomonadati</taxon>
        <taxon>Pseudomonadota</taxon>
        <taxon>Alphaproteobacteria</taxon>
        <taxon>Sphingomonadales</taxon>
        <taxon>Sphingomonadaceae</taxon>
        <taxon>Sphingobium</taxon>
    </lineage>
</organism>
<comment type="caution">
    <text evidence="3">The sequence shown here is derived from an EMBL/GenBank/DDBJ whole genome shotgun (WGS) entry which is preliminary data.</text>
</comment>
<keyword evidence="1" id="KW-0460">Magnesium</keyword>
<dbReference type="Gene3D" id="3.90.550.10">
    <property type="entry name" value="Spore Coat Polysaccharide Biosynthesis Protein SpsA, Chain A"/>
    <property type="match status" value="1"/>
</dbReference>
<dbReference type="AlphaFoldDB" id="A0A7W6FP32"/>
<sequence>MPKDNRAPAACQPLLPAIVLAGSRPGVDPLAQAAGVATKALVPVAGRPMIDHVARALLAHPAIGEVVVMAQRAESLADHPQTAWLRAEPRIRFVDSGSGISQSLLDWMAGEDARLPALVTTADNVLLDGAILDAFLAGAQGADVAAAMVERAVLVRAYPQSRRTWLKFRGGAWSGANLFWLGSERAANALRKWREIEQDRKKGWKIVSAFGPLLLLGAGLRLLSVHRAIAAAGRRLGAGEARIVPLPVAEACIDADKPDDIALIERIIAARGTA</sequence>
<name>A0A7W6FP32_9SPHN</name>
<evidence type="ECO:0000313" key="3">
    <source>
        <dbReference type="EMBL" id="MBB3924629.1"/>
    </source>
</evidence>
<dbReference type="Proteomes" id="UP000571950">
    <property type="component" value="Unassembled WGS sequence"/>
</dbReference>
<keyword evidence="3" id="KW-0808">Transferase</keyword>
<reference evidence="3 4" key="1">
    <citation type="submission" date="2020-08" db="EMBL/GenBank/DDBJ databases">
        <title>Genomic Encyclopedia of Type Strains, Phase IV (KMG-IV): sequencing the most valuable type-strain genomes for metagenomic binning, comparative biology and taxonomic classification.</title>
        <authorList>
            <person name="Goeker M."/>
        </authorList>
    </citation>
    <scope>NUCLEOTIDE SEQUENCE [LARGE SCALE GENOMIC DNA]</scope>
    <source>
        <strain evidence="3 4">DSM 26189</strain>
    </source>
</reference>
<dbReference type="SUPFAM" id="SSF53448">
    <property type="entry name" value="Nucleotide-diphospho-sugar transferases"/>
    <property type="match status" value="1"/>
</dbReference>
<dbReference type="EMBL" id="JACIDT010000001">
    <property type="protein sequence ID" value="MBB3924629.1"/>
    <property type="molecule type" value="Genomic_DNA"/>
</dbReference>
<proteinExistence type="predicted"/>
<keyword evidence="3" id="KW-0548">Nucleotidyltransferase</keyword>
<dbReference type="InterPro" id="IPR025877">
    <property type="entry name" value="MobA-like_NTP_Trfase"/>
</dbReference>
<protein>
    <submittedName>
        <fullName evidence="3">GTP:adenosylcobinamide-phosphate guanylyltransferase</fullName>
    </submittedName>
</protein>
<dbReference type="InterPro" id="IPR029044">
    <property type="entry name" value="Nucleotide-diphossugar_trans"/>
</dbReference>
<dbReference type="RefSeq" id="WP_188070185.1">
    <property type="nucleotide sequence ID" value="NZ_BSPS01000124.1"/>
</dbReference>